<dbReference type="InParanoid" id="K7KS34"/>
<evidence type="ECO:0000256" key="4">
    <source>
        <dbReference type="SAM" id="SignalP"/>
    </source>
</evidence>
<feature type="chain" id="PRO_5014580884" description="Glutathione peroxidase" evidence="4">
    <location>
        <begin position="25"/>
        <end position="121"/>
    </location>
</feature>
<dbReference type="GO" id="GO:0006979">
    <property type="term" value="P:response to oxidative stress"/>
    <property type="evidence" value="ECO:0007669"/>
    <property type="project" value="InterPro"/>
</dbReference>
<dbReference type="Gene3D" id="3.40.30.10">
    <property type="entry name" value="Glutaredoxin"/>
    <property type="match status" value="1"/>
</dbReference>
<keyword evidence="4" id="KW-0732">Signal</keyword>
<evidence type="ECO:0000313" key="7">
    <source>
        <dbReference type="Proteomes" id="UP000008827"/>
    </source>
</evidence>
<dbReference type="GO" id="GO:0004601">
    <property type="term" value="F:peroxidase activity"/>
    <property type="evidence" value="ECO:0000318"/>
    <property type="project" value="GO_Central"/>
</dbReference>
<dbReference type="AlphaFoldDB" id="K7KS34"/>
<reference evidence="5 6" key="1">
    <citation type="journal article" date="2010" name="Nature">
        <title>Genome sequence of the palaeopolyploid soybean.</title>
        <authorList>
            <person name="Schmutz J."/>
            <person name="Cannon S.B."/>
            <person name="Schlueter J."/>
            <person name="Ma J."/>
            <person name="Mitros T."/>
            <person name="Nelson W."/>
            <person name="Hyten D.L."/>
            <person name="Song Q."/>
            <person name="Thelen J.J."/>
            <person name="Cheng J."/>
            <person name="Xu D."/>
            <person name="Hellsten U."/>
            <person name="May G.D."/>
            <person name="Yu Y."/>
            <person name="Sakurai T."/>
            <person name="Umezawa T."/>
            <person name="Bhattacharyya M.K."/>
            <person name="Sandhu D."/>
            <person name="Valliyodan B."/>
            <person name="Lindquist E."/>
            <person name="Peto M."/>
            <person name="Grant D."/>
            <person name="Shu S."/>
            <person name="Goodstein D."/>
            <person name="Barry K."/>
            <person name="Futrell-Griggs M."/>
            <person name="Abernathy B."/>
            <person name="Du J."/>
            <person name="Tian Z."/>
            <person name="Zhu L."/>
            <person name="Gill N."/>
            <person name="Joshi T."/>
            <person name="Libault M."/>
            <person name="Sethuraman A."/>
            <person name="Zhang X.-C."/>
            <person name="Shinozaki K."/>
            <person name="Nguyen H.T."/>
            <person name="Wing R.A."/>
            <person name="Cregan P."/>
            <person name="Specht J."/>
            <person name="Grimwood J."/>
            <person name="Rokhsar D."/>
            <person name="Stacey G."/>
            <person name="Shoemaker R.C."/>
            <person name="Jackson S.A."/>
        </authorList>
    </citation>
    <scope>NUCLEOTIDE SEQUENCE [LARGE SCALE GENOMIC DNA]</scope>
    <source>
        <strain evidence="6">cv. Williams 82</strain>
        <tissue evidence="5">Callus</tissue>
    </source>
</reference>
<reference evidence="6" key="2">
    <citation type="submission" date="2018-02" db="UniProtKB">
        <authorList>
            <consortium name="EnsemblPlants"/>
        </authorList>
    </citation>
    <scope>IDENTIFICATION</scope>
    <source>
        <strain evidence="6">Williams 82</strain>
    </source>
</reference>
<dbReference type="OrthoDB" id="446890at2759"/>
<feature type="signal peptide" evidence="4">
    <location>
        <begin position="1"/>
        <end position="24"/>
    </location>
</feature>
<proteinExistence type="inferred from homology"/>
<evidence type="ECO:0000256" key="3">
    <source>
        <dbReference type="ARBA" id="ARBA00023002"/>
    </source>
</evidence>
<dbReference type="EnsemblPlants" id="KRH59865">
    <property type="protein sequence ID" value="KRH59865"/>
    <property type="gene ID" value="GLYMA_05G207200"/>
</dbReference>
<dbReference type="Pfam" id="PF00255">
    <property type="entry name" value="GSHPx"/>
    <property type="match status" value="1"/>
</dbReference>
<reference evidence="5" key="3">
    <citation type="submission" date="2018-07" db="EMBL/GenBank/DDBJ databases">
        <title>WGS assembly of Glycine max.</title>
        <authorList>
            <person name="Schmutz J."/>
            <person name="Cannon S."/>
            <person name="Schlueter J."/>
            <person name="Ma J."/>
            <person name="Mitros T."/>
            <person name="Nelson W."/>
            <person name="Hyten D."/>
            <person name="Song Q."/>
            <person name="Thelen J."/>
            <person name="Cheng J."/>
            <person name="Xu D."/>
            <person name="Hellsten U."/>
            <person name="May G."/>
            <person name="Yu Y."/>
            <person name="Sakurai T."/>
            <person name="Umezawa T."/>
            <person name="Bhattacharyya M."/>
            <person name="Sandhu D."/>
            <person name="Valliyodan B."/>
            <person name="Lindquist E."/>
            <person name="Peto M."/>
            <person name="Grant D."/>
            <person name="Shu S."/>
            <person name="Goodstein D."/>
            <person name="Barry K."/>
            <person name="Futrell-Griggs M."/>
            <person name="Abernathy B."/>
            <person name="Du J."/>
            <person name="Tian Z."/>
            <person name="Zhu L."/>
            <person name="Gill N."/>
            <person name="Joshi T."/>
            <person name="Libault M."/>
            <person name="Sethuraman A."/>
            <person name="Zhang X."/>
            <person name="Shinozaki K."/>
            <person name="Nguyen H."/>
            <person name="Wing R."/>
            <person name="Cregan P."/>
            <person name="Specht J."/>
            <person name="Grimwood J."/>
            <person name="Rokhsar D."/>
            <person name="Stacey G."/>
            <person name="Shoemaker R."/>
            <person name="Jackson S."/>
        </authorList>
    </citation>
    <scope>NUCLEOTIDE SEQUENCE</scope>
    <source>
        <tissue evidence="5">Callus</tissue>
    </source>
</reference>
<accession>K7KS34</accession>
<keyword evidence="2" id="KW-0575">Peroxidase</keyword>
<dbReference type="Gramene" id="KRH59865">
    <property type="protein sequence ID" value="KRH59865"/>
    <property type="gene ID" value="GLYMA_05G207200"/>
</dbReference>
<dbReference type="PROSITE" id="PS51257">
    <property type="entry name" value="PROKAR_LIPOPROTEIN"/>
    <property type="match status" value="1"/>
</dbReference>
<dbReference type="EMBL" id="CM000838">
    <property type="protein sequence ID" value="KRH59865.1"/>
    <property type="molecule type" value="Genomic_DNA"/>
</dbReference>
<evidence type="ECO:0008006" key="8">
    <source>
        <dbReference type="Google" id="ProtNLM"/>
    </source>
</evidence>
<organism evidence="5">
    <name type="scientific">Glycine max</name>
    <name type="common">Soybean</name>
    <name type="synonym">Glycine hispida</name>
    <dbReference type="NCBI Taxonomy" id="3847"/>
    <lineage>
        <taxon>Eukaryota</taxon>
        <taxon>Viridiplantae</taxon>
        <taxon>Streptophyta</taxon>
        <taxon>Embryophyta</taxon>
        <taxon>Tracheophyta</taxon>
        <taxon>Spermatophyta</taxon>
        <taxon>Magnoliopsida</taxon>
        <taxon>eudicotyledons</taxon>
        <taxon>Gunneridae</taxon>
        <taxon>Pentapetalae</taxon>
        <taxon>rosids</taxon>
        <taxon>fabids</taxon>
        <taxon>Fabales</taxon>
        <taxon>Fabaceae</taxon>
        <taxon>Papilionoideae</taxon>
        <taxon>50 kb inversion clade</taxon>
        <taxon>NPAAA clade</taxon>
        <taxon>indigoferoid/millettioid clade</taxon>
        <taxon>Phaseoleae</taxon>
        <taxon>Glycine</taxon>
        <taxon>Glycine subgen. Soja</taxon>
    </lineage>
</organism>
<dbReference type="InterPro" id="IPR000889">
    <property type="entry name" value="Glutathione_peroxidase"/>
</dbReference>
<protein>
    <recommendedName>
        <fullName evidence="8">Glutathione peroxidase</fullName>
    </recommendedName>
</protein>
<dbReference type="PaxDb" id="3847-GLYMA05G37891.1"/>
<name>K7KS34_SOYBN</name>
<comment type="similarity">
    <text evidence="1">Belongs to the glutathione peroxidase family.</text>
</comment>
<dbReference type="SUPFAM" id="SSF52833">
    <property type="entry name" value="Thioredoxin-like"/>
    <property type="match status" value="1"/>
</dbReference>
<gene>
    <name evidence="5" type="ORF">GLYMA_05G207200</name>
</gene>
<evidence type="ECO:0000313" key="6">
    <source>
        <dbReference type="EnsemblPlants" id="KRH59865"/>
    </source>
</evidence>
<evidence type="ECO:0000313" key="5">
    <source>
        <dbReference type="EMBL" id="KRH59865.1"/>
    </source>
</evidence>
<dbReference type="InterPro" id="IPR036249">
    <property type="entry name" value="Thioredoxin-like_sf"/>
</dbReference>
<sequence>MAHPRKPILNSLLTLIGAVAFSSCSPTMTTQSTNHQKSVFDFTVKDAKGDDVDLATYKGKVLLIVNVASKWYAPLLYICILFRNILHIPNIYSTFSENIILKTHDSQGQDGKKKIVYQTPP</sequence>
<dbReference type="PROSITE" id="PS51355">
    <property type="entry name" value="GLUTATHIONE_PEROXID_3"/>
    <property type="match status" value="1"/>
</dbReference>
<dbReference type="STRING" id="3847.K7KS34"/>
<keyword evidence="7" id="KW-1185">Reference proteome</keyword>
<evidence type="ECO:0000256" key="1">
    <source>
        <dbReference type="ARBA" id="ARBA00006926"/>
    </source>
</evidence>
<dbReference type="Proteomes" id="UP000008827">
    <property type="component" value="Chromosome 5"/>
</dbReference>
<keyword evidence="3" id="KW-0560">Oxidoreductase</keyword>
<dbReference type="HOGENOM" id="CLU_2042266_0_0_1"/>
<evidence type="ECO:0000256" key="2">
    <source>
        <dbReference type="ARBA" id="ARBA00022559"/>
    </source>
</evidence>